<keyword evidence="9" id="KW-0620">Polyamine biosynthesis</keyword>
<comment type="cofactor">
    <cofactor evidence="1">
        <name>pyruvate</name>
        <dbReference type="ChEBI" id="CHEBI:15361"/>
    </cofactor>
</comment>
<dbReference type="GO" id="GO:0006597">
    <property type="term" value="P:spermine biosynthetic process"/>
    <property type="evidence" value="ECO:0007669"/>
    <property type="project" value="InterPro"/>
</dbReference>
<evidence type="ECO:0000256" key="15">
    <source>
        <dbReference type="PIRSR" id="PIRSR001355-2"/>
    </source>
</evidence>
<dbReference type="OrthoDB" id="1068353at2759"/>
<feature type="binding site" evidence="15">
    <location>
        <position position="12"/>
    </location>
    <ligand>
        <name>substrate</name>
    </ligand>
</feature>
<evidence type="ECO:0000256" key="7">
    <source>
        <dbReference type="ARBA" id="ARBA00022813"/>
    </source>
</evidence>
<feature type="modified residue" description="Pyruvic acid (Ser); by autocatalysis" evidence="16">
    <location>
        <position position="84"/>
    </location>
</feature>
<feature type="binding site" evidence="15">
    <location>
        <position position="83"/>
    </location>
    <ligand>
        <name>substrate</name>
    </ligand>
</feature>
<keyword evidence="5" id="KW-0949">S-adenosyl-L-methionine</keyword>
<keyword evidence="12" id="KW-0704">Schiff base</keyword>
<organism evidence="19 20">
    <name type="scientific">Acaulospora morrowiae</name>
    <dbReference type="NCBI Taxonomy" id="94023"/>
    <lineage>
        <taxon>Eukaryota</taxon>
        <taxon>Fungi</taxon>
        <taxon>Fungi incertae sedis</taxon>
        <taxon>Mucoromycota</taxon>
        <taxon>Glomeromycotina</taxon>
        <taxon>Glomeromycetes</taxon>
        <taxon>Diversisporales</taxon>
        <taxon>Acaulosporaceae</taxon>
        <taxon>Acaulospora</taxon>
    </lineage>
</organism>
<sequence length="413" mass="46791">MSATQDIVNGGFEGPEKLLEIWFECSSEAVSESKNGFDSDGSSTKVGLRSIEKDVWMDVLSIVKCKILNIIENDYMDAFLLSESSMFIYPHKLILKTCGTTTLLTAIPRLLEIATERCKLSKVWRVFYSRKSFMFPERQPHPHKDWKDEIAYLDQYFDRVWSISSFPQSLQSLLQAHYRLTVVKQKIYNGAAYIVGKINGDHWCLYLTSPQGDLTIGSSISPQIPDFPIIDNLSDPTGYSKGECNHSDLDDQTIEILMSNLGPETIRKFYYNPTDCDVGTGCVRINQETGLINLYPSAQLDSYLFKPCGYSANGLLEENYFTIHVTPEPNCSYASFETNIPVVYGKISSLIQQVISIFDPGNFTVTIFKTQGGNIDTRYLVSSLSNVLGYIRKDKILYEFDGYDLIFGHFEKK</sequence>
<protein>
    <recommendedName>
        <fullName evidence="4">adenosylmethionine decarboxylase</fullName>
        <ecNumber evidence="4">4.1.1.50</ecNumber>
    </recommendedName>
</protein>
<feature type="active site" description="Proton donor; for catalytic activity" evidence="14">
    <location>
        <position position="98"/>
    </location>
</feature>
<evidence type="ECO:0000256" key="10">
    <source>
        <dbReference type="ARBA" id="ARBA00023145"/>
    </source>
</evidence>
<dbReference type="Pfam" id="PF01536">
    <property type="entry name" value="SAM_decarbox"/>
    <property type="match status" value="1"/>
</dbReference>
<dbReference type="SUPFAM" id="SSF56276">
    <property type="entry name" value="S-adenosylmethionine decarboxylase"/>
    <property type="match status" value="1"/>
</dbReference>
<evidence type="ECO:0000313" key="20">
    <source>
        <dbReference type="Proteomes" id="UP000789342"/>
    </source>
</evidence>
<evidence type="ECO:0000256" key="17">
    <source>
        <dbReference type="PIRSR" id="PIRSR001355-4"/>
    </source>
</evidence>
<accession>A0A9N9AQ58</accession>
<dbReference type="PANTHER" id="PTHR11570:SF0">
    <property type="entry name" value="S-ADENOSYLMETHIONINE DECARBOXYLASE PROENZYME"/>
    <property type="match status" value="1"/>
</dbReference>
<dbReference type="Proteomes" id="UP000789342">
    <property type="component" value="Unassembled WGS sequence"/>
</dbReference>
<feature type="binding site" evidence="15">
    <location>
        <position position="305"/>
    </location>
    <ligand>
        <name>substrate</name>
    </ligand>
</feature>
<dbReference type="NCBIfam" id="TIGR00535">
    <property type="entry name" value="SAM_DCase"/>
    <property type="match status" value="1"/>
</dbReference>
<evidence type="ECO:0000256" key="8">
    <source>
        <dbReference type="ARBA" id="ARBA00023066"/>
    </source>
</evidence>
<feature type="binding site" evidence="15">
    <location>
        <position position="328"/>
    </location>
    <ligand>
        <name>substrate</name>
    </ligand>
</feature>
<evidence type="ECO:0000256" key="1">
    <source>
        <dbReference type="ARBA" id="ARBA00001928"/>
    </source>
</evidence>
<evidence type="ECO:0000256" key="3">
    <source>
        <dbReference type="ARBA" id="ARBA00008466"/>
    </source>
</evidence>
<dbReference type="EC" id="4.1.1.50" evidence="4"/>
<dbReference type="AlphaFoldDB" id="A0A9N9AQ58"/>
<keyword evidence="11" id="KW-0456">Lyase</keyword>
<evidence type="ECO:0000313" key="19">
    <source>
        <dbReference type="EMBL" id="CAG8536190.1"/>
    </source>
</evidence>
<evidence type="ECO:0000256" key="18">
    <source>
        <dbReference type="PIRSR" id="PIRSR001355-5"/>
    </source>
</evidence>
<reference evidence="19" key="1">
    <citation type="submission" date="2021-06" db="EMBL/GenBank/DDBJ databases">
        <authorList>
            <person name="Kallberg Y."/>
            <person name="Tangrot J."/>
            <person name="Rosling A."/>
        </authorList>
    </citation>
    <scope>NUCLEOTIDE SEQUENCE</scope>
    <source>
        <strain evidence="19">CL551</strain>
    </source>
</reference>
<feature type="active site" description="Proton acceptor; for processing activity" evidence="14">
    <location>
        <position position="324"/>
    </location>
</feature>
<keyword evidence="6" id="KW-0210">Decarboxylase</keyword>
<comment type="pathway">
    <text evidence="2">Amine and polyamine biosynthesis; S-adenosylmethioninamine biosynthesis; S-adenosylmethioninamine from S-adenosyl-L-methionine: step 1/1.</text>
</comment>
<dbReference type="Gene3D" id="3.60.90.10">
    <property type="entry name" value="S-adenosylmethionine decarboxylase"/>
    <property type="match status" value="2"/>
</dbReference>
<evidence type="ECO:0000256" key="14">
    <source>
        <dbReference type="PIRSR" id="PIRSR001355-1"/>
    </source>
</evidence>
<dbReference type="GO" id="GO:0008295">
    <property type="term" value="P:spermidine biosynthetic process"/>
    <property type="evidence" value="ECO:0007669"/>
    <property type="project" value="UniProtKB-KW"/>
</dbReference>
<keyword evidence="13" id="KW-0670">Pyruvate</keyword>
<dbReference type="InterPro" id="IPR018166">
    <property type="entry name" value="S-AdoMet_deCO2ase_CS"/>
</dbReference>
<keyword evidence="20" id="KW-1185">Reference proteome</keyword>
<dbReference type="EMBL" id="CAJVPV010002802">
    <property type="protein sequence ID" value="CAG8536190.1"/>
    <property type="molecule type" value="Genomic_DNA"/>
</dbReference>
<dbReference type="InterPro" id="IPR001985">
    <property type="entry name" value="S-AdoMet_decarboxylase_euk"/>
</dbReference>
<dbReference type="GO" id="GO:0005829">
    <property type="term" value="C:cytosol"/>
    <property type="evidence" value="ECO:0007669"/>
    <property type="project" value="TreeGrafter"/>
</dbReference>
<dbReference type="GO" id="GO:0004014">
    <property type="term" value="F:adenosylmethionine decarboxylase activity"/>
    <property type="evidence" value="ECO:0007669"/>
    <property type="project" value="UniProtKB-EC"/>
</dbReference>
<dbReference type="InterPro" id="IPR048283">
    <property type="entry name" value="AdoMetDC-like"/>
</dbReference>
<evidence type="ECO:0000256" key="6">
    <source>
        <dbReference type="ARBA" id="ARBA00022793"/>
    </source>
</evidence>
<feature type="chain" id="PRO_5042324698" description="S-adenosylmethionine decarboxylase alpha chain" evidence="18">
    <location>
        <begin position="84"/>
        <end position="413"/>
    </location>
</feature>
<comment type="caution">
    <text evidence="19">The sequence shown here is derived from an EMBL/GenBank/DDBJ whole genome shotgun (WGS) entry which is preliminary data.</text>
</comment>
<dbReference type="InterPro" id="IPR016067">
    <property type="entry name" value="S-AdoMet_deCO2ase_core"/>
</dbReference>
<evidence type="ECO:0000256" key="12">
    <source>
        <dbReference type="ARBA" id="ARBA00023270"/>
    </source>
</evidence>
<feature type="active site" description="Proton acceptor; for processing activity" evidence="14">
    <location>
        <position position="311"/>
    </location>
</feature>
<dbReference type="PROSITE" id="PS01336">
    <property type="entry name" value="ADOMETDC"/>
    <property type="match status" value="1"/>
</dbReference>
<evidence type="ECO:0000256" key="9">
    <source>
        <dbReference type="ARBA" id="ARBA00023115"/>
    </source>
</evidence>
<comment type="similarity">
    <text evidence="3">Belongs to the eukaryotic AdoMetDC family.</text>
</comment>
<dbReference type="PANTHER" id="PTHR11570">
    <property type="entry name" value="S-ADENOSYLMETHIONINE DECARBOXYLASE"/>
    <property type="match status" value="1"/>
</dbReference>
<dbReference type="PIRSF" id="PIRSF001355">
    <property type="entry name" value="S-AdenosylMet_decarboxylase"/>
    <property type="match status" value="1"/>
</dbReference>
<evidence type="ECO:0000256" key="2">
    <source>
        <dbReference type="ARBA" id="ARBA00004911"/>
    </source>
</evidence>
<gene>
    <name evidence="19" type="ORF">AMORRO_LOCUS4906</name>
</gene>
<evidence type="ECO:0000256" key="16">
    <source>
        <dbReference type="PIRSR" id="PIRSR001355-3"/>
    </source>
</evidence>
<keyword evidence="10" id="KW-0865">Zymogen</keyword>
<keyword evidence="8" id="KW-0745">Spermidine biosynthesis</keyword>
<feature type="active site" description="Schiff-base intermediate with substrate; via pyruvic acid" evidence="14">
    <location>
        <position position="84"/>
    </location>
</feature>
<evidence type="ECO:0000256" key="4">
    <source>
        <dbReference type="ARBA" id="ARBA00012357"/>
    </source>
</evidence>
<proteinExistence type="inferred from homology"/>
<name>A0A9N9AQ58_9GLOM</name>
<evidence type="ECO:0000256" key="5">
    <source>
        <dbReference type="ARBA" id="ARBA00022691"/>
    </source>
</evidence>
<evidence type="ECO:0000256" key="11">
    <source>
        <dbReference type="ARBA" id="ARBA00023239"/>
    </source>
</evidence>
<keyword evidence="7 17" id="KW-0068">Autocatalytic cleavage</keyword>
<feature type="site" description="Cleavage (non-hydrolytic); by autolysis" evidence="17">
    <location>
        <begin position="83"/>
        <end position="84"/>
    </location>
</feature>
<evidence type="ECO:0000256" key="13">
    <source>
        <dbReference type="ARBA" id="ARBA00023317"/>
    </source>
</evidence>
<feature type="chain" id="PRO_5042324699" description="S-adenosylmethionine decarboxylase beta chain" evidence="18">
    <location>
        <begin position="1"/>
        <end position="83"/>
    </location>
</feature>